<organism evidence="1 2">
    <name type="scientific">Wickerhamomyces pijperi</name>
    <name type="common">Yeast</name>
    <name type="synonym">Pichia pijperi</name>
    <dbReference type="NCBI Taxonomy" id="599730"/>
    <lineage>
        <taxon>Eukaryota</taxon>
        <taxon>Fungi</taxon>
        <taxon>Dikarya</taxon>
        <taxon>Ascomycota</taxon>
        <taxon>Saccharomycotina</taxon>
        <taxon>Saccharomycetes</taxon>
        <taxon>Phaffomycetales</taxon>
        <taxon>Wickerhamomycetaceae</taxon>
        <taxon>Wickerhamomyces</taxon>
    </lineage>
</organism>
<proteinExistence type="predicted"/>
<keyword evidence="2" id="KW-1185">Reference proteome</keyword>
<accession>A0A9P8QEJ8</accession>
<dbReference type="Proteomes" id="UP000774326">
    <property type="component" value="Unassembled WGS sequence"/>
</dbReference>
<comment type="caution">
    <text evidence="1">The sequence shown here is derived from an EMBL/GenBank/DDBJ whole genome shotgun (WGS) entry which is preliminary data.</text>
</comment>
<dbReference type="AlphaFoldDB" id="A0A9P8QEJ8"/>
<name>A0A9P8QEJ8_WICPI</name>
<reference evidence="1" key="2">
    <citation type="submission" date="2021-01" db="EMBL/GenBank/DDBJ databases">
        <authorList>
            <person name="Schikora-Tamarit M.A."/>
        </authorList>
    </citation>
    <scope>NUCLEOTIDE SEQUENCE</scope>
    <source>
        <strain evidence="1">CBS2887</strain>
    </source>
</reference>
<evidence type="ECO:0000313" key="2">
    <source>
        <dbReference type="Proteomes" id="UP000774326"/>
    </source>
</evidence>
<sequence>MSNFFPRLSTSYSSLLLLKEHEEALVESGNDDCCVKVGELPLELQVESSISKDLILSLSLPISKFCSSGELSSQTLLSPVEVVD</sequence>
<protein>
    <submittedName>
        <fullName evidence="1">Uncharacterized protein</fullName>
    </submittedName>
</protein>
<reference evidence="1" key="1">
    <citation type="journal article" date="2021" name="Open Biol.">
        <title>Shared evolutionary footprints suggest mitochondrial oxidative damage underlies multiple complex I losses in fungi.</title>
        <authorList>
            <person name="Schikora-Tamarit M.A."/>
            <person name="Marcet-Houben M."/>
            <person name="Nosek J."/>
            <person name="Gabaldon T."/>
        </authorList>
    </citation>
    <scope>NUCLEOTIDE SEQUENCE</scope>
    <source>
        <strain evidence="1">CBS2887</strain>
    </source>
</reference>
<evidence type="ECO:0000313" key="1">
    <source>
        <dbReference type="EMBL" id="KAH3688050.1"/>
    </source>
</evidence>
<gene>
    <name evidence="1" type="ORF">WICPIJ_000975</name>
</gene>
<dbReference type="EMBL" id="JAEUBG010000541">
    <property type="protein sequence ID" value="KAH3688050.1"/>
    <property type="molecule type" value="Genomic_DNA"/>
</dbReference>